<evidence type="ECO:0000256" key="1">
    <source>
        <dbReference type="SAM" id="MobiDB-lite"/>
    </source>
</evidence>
<dbReference type="Proteomes" id="UP001529510">
    <property type="component" value="Unassembled WGS sequence"/>
</dbReference>
<organism evidence="2 3">
    <name type="scientific">Cirrhinus mrigala</name>
    <name type="common">Mrigala</name>
    <dbReference type="NCBI Taxonomy" id="683832"/>
    <lineage>
        <taxon>Eukaryota</taxon>
        <taxon>Metazoa</taxon>
        <taxon>Chordata</taxon>
        <taxon>Craniata</taxon>
        <taxon>Vertebrata</taxon>
        <taxon>Euteleostomi</taxon>
        <taxon>Actinopterygii</taxon>
        <taxon>Neopterygii</taxon>
        <taxon>Teleostei</taxon>
        <taxon>Ostariophysi</taxon>
        <taxon>Cypriniformes</taxon>
        <taxon>Cyprinidae</taxon>
        <taxon>Labeoninae</taxon>
        <taxon>Labeonini</taxon>
        <taxon>Cirrhinus</taxon>
    </lineage>
</organism>
<protein>
    <submittedName>
        <fullName evidence="2">Uncharacterized protein</fullName>
    </submittedName>
</protein>
<feature type="compositionally biased region" description="Basic and acidic residues" evidence="1">
    <location>
        <begin position="23"/>
        <end position="39"/>
    </location>
</feature>
<name>A0ABD0MA61_CIRMR</name>
<sequence length="122" mass="12908">MPEPHQVPSNLPKPHHVAAVQPETHHVSADPLEPHHISADLPEPRHVAAVLPKPCQVSSHLPSHAVLTLSNLTASTLSSPAGIQLSTVLPVMAVAILSVWSTRCTPESSSVMSLLQKADLTP</sequence>
<comment type="caution">
    <text evidence="2">The sequence shown here is derived from an EMBL/GenBank/DDBJ whole genome shotgun (WGS) entry which is preliminary data.</text>
</comment>
<reference evidence="2 3" key="1">
    <citation type="submission" date="2024-05" db="EMBL/GenBank/DDBJ databases">
        <title>Genome sequencing and assembly of Indian major carp, Cirrhinus mrigala (Hamilton, 1822).</title>
        <authorList>
            <person name="Mohindra V."/>
            <person name="Chowdhury L.M."/>
            <person name="Lal K."/>
            <person name="Jena J.K."/>
        </authorList>
    </citation>
    <scope>NUCLEOTIDE SEQUENCE [LARGE SCALE GENOMIC DNA]</scope>
    <source>
        <strain evidence="2">CM1030</strain>
        <tissue evidence="2">Blood</tissue>
    </source>
</reference>
<accession>A0ABD0MA61</accession>
<feature type="region of interest" description="Disordered" evidence="1">
    <location>
        <begin position="1"/>
        <end position="39"/>
    </location>
</feature>
<dbReference type="EMBL" id="JAMKFB020000915">
    <property type="protein sequence ID" value="KAL0146498.1"/>
    <property type="molecule type" value="Genomic_DNA"/>
</dbReference>
<dbReference type="AlphaFoldDB" id="A0ABD0MA61"/>
<gene>
    <name evidence="2" type="ORF">M9458_058129</name>
</gene>
<proteinExistence type="predicted"/>
<evidence type="ECO:0000313" key="3">
    <source>
        <dbReference type="Proteomes" id="UP001529510"/>
    </source>
</evidence>
<evidence type="ECO:0000313" key="2">
    <source>
        <dbReference type="EMBL" id="KAL0146498.1"/>
    </source>
</evidence>
<keyword evidence="3" id="KW-1185">Reference proteome</keyword>